<evidence type="ECO:0000256" key="5">
    <source>
        <dbReference type="ARBA" id="ARBA00022840"/>
    </source>
</evidence>
<dbReference type="Pfam" id="PF03054">
    <property type="entry name" value="tRNA_Me_trans"/>
    <property type="match status" value="1"/>
</dbReference>
<dbReference type="SUPFAM" id="SSF52402">
    <property type="entry name" value="Adenine nucleotide alpha hydrolases-like"/>
    <property type="match status" value="1"/>
</dbReference>
<evidence type="ECO:0000259" key="8">
    <source>
        <dbReference type="Pfam" id="PF20258"/>
    </source>
</evidence>
<dbReference type="GO" id="GO:0005524">
    <property type="term" value="F:ATP binding"/>
    <property type="evidence" value="ECO:0007669"/>
    <property type="project" value="UniProtKB-KW"/>
</dbReference>
<protein>
    <submittedName>
        <fullName evidence="10">tRNA-specific 2-thiouridylase MnmA</fullName>
    </submittedName>
</protein>
<evidence type="ECO:0000256" key="1">
    <source>
        <dbReference type="ARBA" id="ARBA00022555"/>
    </source>
</evidence>
<sequence>MKKRVLVGMSGGVDSTIAALLLKDAGYEIEGLYMKLHSKPGYHQIHLARAQKAADFVGMKLHVLDLQEEFRENVVSPFIQTYKEGKTPNPCALCNRSLKFGEMIKFADTIGADYLATGHYIKCDGEFFYQAEDDTKDQSYFLFYVDKAILPRVIFPLGEYKKSDIKAYAASIKGLESFASQSESSEICFVENSYTDVLKENLVNVDQEGEVLDTDGNVVGTHKGYMHYTIGKRRGFTVNGAHDPHYVIDIIPEKNQIVVGTKEKLECKRVVLDNINMFIEDREFDATVKLRYRTKAVECHVKIENNLATVELKEGVFGVATGQAGVFYDGAKLLGGGWIIQNH</sequence>
<evidence type="ECO:0000256" key="3">
    <source>
        <dbReference type="ARBA" id="ARBA00022694"/>
    </source>
</evidence>
<dbReference type="AlphaFoldDB" id="A0A1W1BE70"/>
<dbReference type="Pfam" id="PF20258">
    <property type="entry name" value="tRNA_Me_trans_C"/>
    <property type="match status" value="1"/>
</dbReference>
<dbReference type="InterPro" id="IPR046884">
    <property type="entry name" value="MnmA-like_central"/>
</dbReference>
<dbReference type="EMBL" id="FPHB01000019">
    <property type="protein sequence ID" value="SFV51846.1"/>
    <property type="molecule type" value="Genomic_DNA"/>
</dbReference>
<dbReference type="Gene3D" id="2.40.30.10">
    <property type="entry name" value="Translation factors"/>
    <property type="match status" value="1"/>
</dbReference>
<keyword evidence="4" id="KW-0547">Nucleotide-binding</keyword>
<dbReference type="InterPro" id="IPR014729">
    <property type="entry name" value="Rossmann-like_a/b/a_fold"/>
</dbReference>
<evidence type="ECO:0000256" key="2">
    <source>
        <dbReference type="ARBA" id="ARBA00022679"/>
    </source>
</evidence>
<dbReference type="InterPro" id="IPR004506">
    <property type="entry name" value="MnmA-like"/>
</dbReference>
<dbReference type="Gene3D" id="2.30.30.280">
    <property type="entry name" value="Adenine nucleotide alpha hydrolases-like domains"/>
    <property type="match status" value="1"/>
</dbReference>
<accession>A0A1W1BE70</accession>
<dbReference type="FunFam" id="2.30.30.280:FF:000001">
    <property type="entry name" value="tRNA-specific 2-thiouridylase MnmA"/>
    <property type="match status" value="1"/>
</dbReference>
<dbReference type="PANTHER" id="PTHR11933:SF5">
    <property type="entry name" value="MITOCHONDRIAL TRNA-SPECIFIC 2-THIOURIDYLASE 1"/>
    <property type="match status" value="1"/>
</dbReference>
<gene>
    <name evidence="10" type="ORF">MNB_SM-7-632</name>
</gene>
<dbReference type="InterPro" id="IPR023382">
    <property type="entry name" value="MnmA-like_central_sf"/>
</dbReference>
<evidence type="ECO:0000259" key="9">
    <source>
        <dbReference type="Pfam" id="PF20259"/>
    </source>
</evidence>
<keyword evidence="7" id="KW-1015">Disulfide bond</keyword>
<evidence type="ECO:0000256" key="6">
    <source>
        <dbReference type="ARBA" id="ARBA00022884"/>
    </source>
</evidence>
<dbReference type="InterPro" id="IPR046885">
    <property type="entry name" value="MnmA-like_C"/>
</dbReference>
<proteinExistence type="inferred from homology"/>
<dbReference type="NCBIfam" id="NF001138">
    <property type="entry name" value="PRK00143.1"/>
    <property type="match status" value="1"/>
</dbReference>
<evidence type="ECO:0000313" key="10">
    <source>
        <dbReference type="EMBL" id="SFV51846.1"/>
    </source>
</evidence>
<dbReference type="GO" id="GO:0000049">
    <property type="term" value="F:tRNA binding"/>
    <property type="evidence" value="ECO:0007669"/>
    <property type="project" value="UniProtKB-KW"/>
</dbReference>
<keyword evidence="2" id="KW-0808">Transferase</keyword>
<reference evidence="10" key="1">
    <citation type="submission" date="2016-10" db="EMBL/GenBank/DDBJ databases">
        <authorList>
            <person name="de Groot N.N."/>
        </authorList>
    </citation>
    <scope>NUCLEOTIDE SEQUENCE</scope>
</reference>
<organism evidence="10">
    <name type="scientific">hydrothermal vent metagenome</name>
    <dbReference type="NCBI Taxonomy" id="652676"/>
    <lineage>
        <taxon>unclassified sequences</taxon>
        <taxon>metagenomes</taxon>
        <taxon>ecological metagenomes</taxon>
    </lineage>
</organism>
<feature type="domain" description="tRNA-specific 2-thiouridylase MnmA-like C-terminal" evidence="8">
    <location>
        <begin position="281"/>
        <end position="339"/>
    </location>
</feature>
<feature type="domain" description="tRNA-specific 2-thiouridylase MnmA-like central" evidence="9">
    <location>
        <begin position="206"/>
        <end position="260"/>
    </location>
</feature>
<evidence type="ECO:0000256" key="4">
    <source>
        <dbReference type="ARBA" id="ARBA00022741"/>
    </source>
</evidence>
<dbReference type="NCBIfam" id="TIGR00420">
    <property type="entry name" value="trmU"/>
    <property type="match status" value="1"/>
</dbReference>
<dbReference type="CDD" id="cd01998">
    <property type="entry name" value="MnmA_TRMU-like"/>
    <property type="match status" value="1"/>
</dbReference>
<dbReference type="PANTHER" id="PTHR11933">
    <property type="entry name" value="TRNA 5-METHYLAMINOMETHYL-2-THIOURIDYLATE -METHYLTRANSFERASE"/>
    <property type="match status" value="1"/>
</dbReference>
<keyword evidence="6" id="KW-0694">RNA-binding</keyword>
<dbReference type="Pfam" id="PF20259">
    <property type="entry name" value="tRNA_Me_trans_M"/>
    <property type="match status" value="1"/>
</dbReference>
<keyword evidence="5" id="KW-0067">ATP-binding</keyword>
<dbReference type="GO" id="GO:0002143">
    <property type="term" value="P:tRNA wobble position uridine thiolation"/>
    <property type="evidence" value="ECO:0007669"/>
    <property type="project" value="TreeGrafter"/>
</dbReference>
<keyword evidence="1" id="KW-0820">tRNA-binding</keyword>
<dbReference type="Gene3D" id="3.40.50.620">
    <property type="entry name" value="HUPs"/>
    <property type="match status" value="1"/>
</dbReference>
<name>A0A1W1BE70_9ZZZZ</name>
<keyword evidence="3" id="KW-0819">tRNA processing</keyword>
<dbReference type="GO" id="GO:0016783">
    <property type="term" value="F:sulfurtransferase activity"/>
    <property type="evidence" value="ECO:0007669"/>
    <property type="project" value="InterPro"/>
</dbReference>
<evidence type="ECO:0000256" key="7">
    <source>
        <dbReference type="ARBA" id="ARBA00023157"/>
    </source>
</evidence>
<dbReference type="HAMAP" id="MF_00144">
    <property type="entry name" value="tRNA_thiouridyl_MnmA"/>
    <property type="match status" value="1"/>
</dbReference>